<dbReference type="RefSeq" id="WP_044834435.1">
    <property type="nucleotide sequence ID" value="NZ_CP059735.1"/>
</dbReference>
<organism evidence="2 3">
    <name type="scientific">Thalassomonas actiniarum</name>
    <dbReference type="NCBI Taxonomy" id="485447"/>
    <lineage>
        <taxon>Bacteria</taxon>
        <taxon>Pseudomonadati</taxon>
        <taxon>Pseudomonadota</taxon>
        <taxon>Gammaproteobacteria</taxon>
        <taxon>Alteromonadales</taxon>
        <taxon>Colwelliaceae</taxon>
        <taxon>Thalassomonas</taxon>
    </lineage>
</organism>
<keyword evidence="1" id="KW-0732">Signal</keyword>
<keyword evidence="3" id="KW-1185">Reference proteome</keyword>
<evidence type="ECO:0000256" key="1">
    <source>
        <dbReference type="SAM" id="SignalP"/>
    </source>
</evidence>
<sequence length="177" mass="19423">MKNNFLFKLLFILALPVLFTAPASAEYRCMSAGPMPAQVPVEQKSLTQAVAADPIYIGGTLYRFSKENFTPVYEYVEYQTPCELIRIRKLVAYTATIPVYGDNGQQLIFDINGRSDGKVMTLTASCGSFSATDSGDKYVMFKQMATNQSCTAMELTFAASGAEAQMIELTVLIAEAF</sequence>
<name>A0AAE9YRR0_9GAMM</name>
<proteinExistence type="predicted"/>
<feature type="signal peptide" evidence="1">
    <location>
        <begin position="1"/>
        <end position="25"/>
    </location>
</feature>
<dbReference type="EMBL" id="CP059735">
    <property type="protein sequence ID" value="WDD99078.1"/>
    <property type="molecule type" value="Genomic_DNA"/>
</dbReference>
<dbReference type="KEGG" id="tact:SG35_028325"/>
<accession>A0AAE9YRR0</accession>
<feature type="chain" id="PRO_5042049336" evidence="1">
    <location>
        <begin position="26"/>
        <end position="177"/>
    </location>
</feature>
<reference evidence="2 3" key="2">
    <citation type="journal article" date="2022" name="Mar. Drugs">
        <title>Bioassay-Guided Fractionation Leads to the Detection of Cholic Acid Generated by the Rare Thalassomonas sp.</title>
        <authorList>
            <person name="Pheiffer F."/>
            <person name="Schneider Y.K."/>
            <person name="Hansen E.H."/>
            <person name="Andersen J.H."/>
            <person name="Isaksson J."/>
            <person name="Busche T."/>
            <person name="R C."/>
            <person name="Kalinowski J."/>
            <person name="Zyl L.V."/>
            <person name="Trindade M."/>
        </authorList>
    </citation>
    <scope>NUCLEOTIDE SEQUENCE [LARGE SCALE GENOMIC DNA]</scope>
    <source>
        <strain evidence="2 3">A5K-106</strain>
    </source>
</reference>
<evidence type="ECO:0000313" key="2">
    <source>
        <dbReference type="EMBL" id="WDD99078.1"/>
    </source>
</evidence>
<reference evidence="2 3" key="1">
    <citation type="journal article" date="2015" name="Genome Announc.">
        <title>Draft Genome Sequences of Marine Isolates of Thalassomonas viridans and Thalassomonas actiniarum.</title>
        <authorList>
            <person name="Olonade I."/>
            <person name="van Zyl L.J."/>
            <person name="Trindade M."/>
        </authorList>
    </citation>
    <scope>NUCLEOTIDE SEQUENCE [LARGE SCALE GENOMIC DNA]</scope>
    <source>
        <strain evidence="2 3">A5K-106</strain>
    </source>
</reference>
<protein>
    <submittedName>
        <fullName evidence="2">Uncharacterized protein</fullName>
    </submittedName>
</protein>
<gene>
    <name evidence="2" type="ORF">SG35_028325</name>
</gene>
<dbReference type="AlphaFoldDB" id="A0AAE9YRR0"/>
<dbReference type="Proteomes" id="UP000032568">
    <property type="component" value="Chromosome"/>
</dbReference>
<evidence type="ECO:0000313" key="3">
    <source>
        <dbReference type="Proteomes" id="UP000032568"/>
    </source>
</evidence>